<proteinExistence type="predicted"/>
<organism evidence="2">
    <name type="scientific">Rhizophora mucronata</name>
    <name type="common">Asiatic mangrove</name>
    <dbReference type="NCBI Taxonomy" id="61149"/>
    <lineage>
        <taxon>Eukaryota</taxon>
        <taxon>Viridiplantae</taxon>
        <taxon>Streptophyta</taxon>
        <taxon>Embryophyta</taxon>
        <taxon>Tracheophyta</taxon>
        <taxon>Spermatophyta</taxon>
        <taxon>Magnoliopsida</taxon>
        <taxon>eudicotyledons</taxon>
        <taxon>Gunneridae</taxon>
        <taxon>Pentapetalae</taxon>
        <taxon>rosids</taxon>
        <taxon>fabids</taxon>
        <taxon>Malpighiales</taxon>
        <taxon>Rhizophoraceae</taxon>
        <taxon>Rhizophora</taxon>
    </lineage>
</organism>
<evidence type="ECO:0000313" key="2">
    <source>
        <dbReference type="EMBL" id="MBX31119.1"/>
    </source>
</evidence>
<evidence type="ECO:0000256" key="1">
    <source>
        <dbReference type="SAM" id="MobiDB-lite"/>
    </source>
</evidence>
<dbReference type="EMBL" id="GGEC01050635">
    <property type="protein sequence ID" value="MBX31119.1"/>
    <property type="molecule type" value="Transcribed_RNA"/>
</dbReference>
<feature type="region of interest" description="Disordered" evidence="1">
    <location>
        <begin position="1"/>
        <end position="30"/>
    </location>
</feature>
<name>A0A2P2MLM0_RHIMU</name>
<accession>A0A2P2MLM0</accession>
<dbReference type="AlphaFoldDB" id="A0A2P2MLM0"/>
<protein>
    <submittedName>
        <fullName evidence="2">Uncharacterized protein</fullName>
    </submittedName>
</protein>
<feature type="compositionally biased region" description="Polar residues" evidence="1">
    <location>
        <begin position="21"/>
        <end position="30"/>
    </location>
</feature>
<reference evidence="2" key="1">
    <citation type="submission" date="2018-02" db="EMBL/GenBank/DDBJ databases">
        <title>Rhizophora mucronata_Transcriptome.</title>
        <authorList>
            <person name="Meera S.P."/>
            <person name="Sreeshan A."/>
            <person name="Augustine A."/>
        </authorList>
    </citation>
    <scope>NUCLEOTIDE SEQUENCE</scope>
    <source>
        <tissue evidence="2">Leaf</tissue>
    </source>
</reference>
<sequence length="30" mass="3521">MQTHPLHFPRKTIRIEAIMPTTKNSNTRNS</sequence>